<dbReference type="GO" id="GO:0005634">
    <property type="term" value="C:nucleus"/>
    <property type="evidence" value="ECO:0007669"/>
    <property type="project" value="UniProtKB-SubCell"/>
</dbReference>
<protein>
    <recommendedName>
        <fullName evidence="8">BZIP domain-containing protein</fullName>
    </recommendedName>
</protein>
<dbReference type="Gene3D" id="1.20.5.170">
    <property type="match status" value="1"/>
</dbReference>
<comment type="similarity">
    <text evidence="2">Belongs to the bZIP family.</text>
</comment>
<dbReference type="PROSITE" id="PS50217">
    <property type="entry name" value="BZIP"/>
    <property type="match status" value="1"/>
</dbReference>
<dbReference type="InterPro" id="IPR046347">
    <property type="entry name" value="bZIP_sf"/>
</dbReference>
<dbReference type="SUPFAM" id="SSF57959">
    <property type="entry name" value="Leucine zipper domain"/>
    <property type="match status" value="1"/>
</dbReference>
<evidence type="ECO:0000256" key="3">
    <source>
        <dbReference type="ARBA" id="ARBA00023015"/>
    </source>
</evidence>
<dbReference type="GO" id="GO:0000977">
    <property type="term" value="F:RNA polymerase II transcription regulatory region sequence-specific DNA binding"/>
    <property type="evidence" value="ECO:0007669"/>
    <property type="project" value="TreeGrafter"/>
</dbReference>
<dbReference type="GO" id="GO:0001228">
    <property type="term" value="F:DNA-binding transcription activator activity, RNA polymerase II-specific"/>
    <property type="evidence" value="ECO:0007669"/>
    <property type="project" value="TreeGrafter"/>
</dbReference>
<organism evidence="9 10">
    <name type="scientific">Cloeon dipterum</name>
    <dbReference type="NCBI Taxonomy" id="197152"/>
    <lineage>
        <taxon>Eukaryota</taxon>
        <taxon>Metazoa</taxon>
        <taxon>Ecdysozoa</taxon>
        <taxon>Arthropoda</taxon>
        <taxon>Hexapoda</taxon>
        <taxon>Insecta</taxon>
        <taxon>Pterygota</taxon>
        <taxon>Palaeoptera</taxon>
        <taxon>Ephemeroptera</taxon>
        <taxon>Pisciforma</taxon>
        <taxon>Baetidae</taxon>
        <taxon>Cloeon</taxon>
    </lineage>
</organism>
<evidence type="ECO:0000256" key="6">
    <source>
        <dbReference type="ARBA" id="ARBA00023242"/>
    </source>
</evidence>
<evidence type="ECO:0000313" key="9">
    <source>
        <dbReference type="EMBL" id="CAB3376122.1"/>
    </source>
</evidence>
<accession>A0A8S1CZG7</accession>
<feature type="compositionally biased region" description="Low complexity" evidence="7">
    <location>
        <begin position="112"/>
        <end position="128"/>
    </location>
</feature>
<dbReference type="OrthoDB" id="5847285at2759"/>
<dbReference type="AlphaFoldDB" id="A0A8S1CZG7"/>
<evidence type="ECO:0000256" key="4">
    <source>
        <dbReference type="ARBA" id="ARBA00023125"/>
    </source>
</evidence>
<evidence type="ECO:0000256" key="7">
    <source>
        <dbReference type="SAM" id="MobiDB-lite"/>
    </source>
</evidence>
<proteinExistence type="inferred from homology"/>
<comment type="subcellular location">
    <subcellularLocation>
        <location evidence="1">Nucleus</location>
    </subcellularLocation>
</comment>
<evidence type="ECO:0000259" key="8">
    <source>
        <dbReference type="PROSITE" id="PS50217"/>
    </source>
</evidence>
<keyword evidence="3" id="KW-0805">Transcription regulation</keyword>
<keyword evidence="5" id="KW-0804">Transcription</keyword>
<sequence>MPPPWPPLRHSESFKDASSVYLPDLDVGFPDFAKPGYAESVLPSLDLESSEQMLIDLETILPYADDSPPQSPMDDLDVLLQTHAQTLLSEDSLDDSSFHLQPLSQQMPPTPTSCVTSPGPSSVGSQSPDYASSVCSDESTDPEWVPEQQSPAPKEAKSGGRARRKPYSRAPTNRAERKKLQNKNAATRYRNKKKQEEEELLQVEAELLERNRELQAKKTEIETEMRIVKDLLRTSVVLAFYPE</sequence>
<feature type="compositionally biased region" description="Polar residues" evidence="7">
    <location>
        <begin position="98"/>
        <end position="107"/>
    </location>
</feature>
<name>A0A8S1CZG7_9INSE</name>
<evidence type="ECO:0000256" key="5">
    <source>
        <dbReference type="ARBA" id="ARBA00023163"/>
    </source>
</evidence>
<dbReference type="Proteomes" id="UP000494165">
    <property type="component" value="Unassembled WGS sequence"/>
</dbReference>
<dbReference type="EMBL" id="CADEPI010000124">
    <property type="protein sequence ID" value="CAB3376122.1"/>
    <property type="molecule type" value="Genomic_DNA"/>
</dbReference>
<gene>
    <name evidence="9" type="ORF">CLODIP_2_CD10900</name>
</gene>
<feature type="region of interest" description="Disordered" evidence="7">
    <location>
        <begin position="90"/>
        <end position="197"/>
    </location>
</feature>
<reference evidence="9 10" key="1">
    <citation type="submission" date="2020-04" db="EMBL/GenBank/DDBJ databases">
        <authorList>
            <person name="Alioto T."/>
            <person name="Alioto T."/>
            <person name="Gomez Garrido J."/>
        </authorList>
    </citation>
    <scope>NUCLEOTIDE SEQUENCE [LARGE SCALE GENOMIC DNA]</scope>
</reference>
<evidence type="ECO:0000313" key="10">
    <source>
        <dbReference type="Proteomes" id="UP000494165"/>
    </source>
</evidence>
<evidence type="ECO:0000256" key="1">
    <source>
        <dbReference type="ARBA" id="ARBA00004123"/>
    </source>
</evidence>
<keyword evidence="4" id="KW-0238">DNA-binding</keyword>
<keyword evidence="10" id="KW-1185">Reference proteome</keyword>
<dbReference type="InterPro" id="IPR004827">
    <property type="entry name" value="bZIP"/>
</dbReference>
<dbReference type="PANTHER" id="PTHR13044">
    <property type="entry name" value="ACTIVATING TRANSCRIPTION FACTOR ATF 4/5"/>
    <property type="match status" value="1"/>
</dbReference>
<keyword evidence="6" id="KW-0539">Nucleus</keyword>
<comment type="caution">
    <text evidence="9">The sequence shown here is derived from an EMBL/GenBank/DDBJ whole genome shotgun (WGS) entry which is preliminary data.</text>
</comment>
<evidence type="ECO:0000256" key="2">
    <source>
        <dbReference type="ARBA" id="ARBA00007163"/>
    </source>
</evidence>
<dbReference type="SMART" id="SM00338">
    <property type="entry name" value="BRLZ"/>
    <property type="match status" value="1"/>
</dbReference>
<dbReference type="PROSITE" id="PS00036">
    <property type="entry name" value="BZIP_BASIC"/>
    <property type="match status" value="1"/>
</dbReference>
<feature type="domain" description="BZIP" evidence="8">
    <location>
        <begin position="172"/>
        <end position="235"/>
    </location>
</feature>
<dbReference type="CDD" id="cd14692">
    <property type="entry name" value="bZIP_ATF4"/>
    <property type="match status" value="1"/>
</dbReference>
<dbReference type="PANTHER" id="PTHR13044:SF14">
    <property type="entry name" value="CRYPTOCEPHAL, ISOFORM A"/>
    <property type="match status" value="1"/>
</dbReference>